<dbReference type="Pfam" id="PF03965">
    <property type="entry name" value="Penicillinase_R"/>
    <property type="match status" value="1"/>
</dbReference>
<evidence type="ECO:0000256" key="4">
    <source>
        <dbReference type="ARBA" id="ARBA00023163"/>
    </source>
</evidence>
<dbReference type="EMBL" id="JBHSQW010000039">
    <property type="protein sequence ID" value="MFC5996470.1"/>
    <property type="molecule type" value="Genomic_DNA"/>
</dbReference>
<keyword evidence="4" id="KW-0804">Transcription</keyword>
<dbReference type="InterPro" id="IPR036390">
    <property type="entry name" value="WH_DNA-bd_sf"/>
</dbReference>
<dbReference type="InterPro" id="IPR005650">
    <property type="entry name" value="BlaI_family"/>
</dbReference>
<dbReference type="Gene3D" id="1.10.10.10">
    <property type="entry name" value="Winged helix-like DNA-binding domain superfamily/Winged helix DNA-binding domain"/>
    <property type="match status" value="1"/>
</dbReference>
<evidence type="ECO:0000313" key="5">
    <source>
        <dbReference type="EMBL" id="MFC5996470.1"/>
    </source>
</evidence>
<accession>A0ABW1J7X9</accession>
<organism evidence="5 6">
    <name type="scientific">Pseudonocardia hispaniensis</name>
    <dbReference type="NCBI Taxonomy" id="904933"/>
    <lineage>
        <taxon>Bacteria</taxon>
        <taxon>Bacillati</taxon>
        <taxon>Actinomycetota</taxon>
        <taxon>Actinomycetes</taxon>
        <taxon>Pseudonocardiales</taxon>
        <taxon>Pseudonocardiaceae</taxon>
        <taxon>Pseudonocardia</taxon>
    </lineage>
</organism>
<dbReference type="InterPro" id="IPR036388">
    <property type="entry name" value="WH-like_DNA-bd_sf"/>
</dbReference>
<name>A0ABW1J7X9_9PSEU</name>
<comment type="similarity">
    <text evidence="1">Belongs to the BlaI transcriptional regulatory family.</text>
</comment>
<keyword evidence="2" id="KW-0805">Transcription regulation</keyword>
<sequence length="121" mass="13678">MRGLGELEATVMDLLWVADRPLLVREVREILEAHDRPLAYTTVMTVLDKLHGKGWARRERVGRAWAYRPAHSRAEAGAQVLREVLDASGDPERVLLHFARTISRRESALLRQALGERAEGS</sequence>
<dbReference type="RefSeq" id="WP_379587147.1">
    <property type="nucleotide sequence ID" value="NZ_JBHSQW010000039.1"/>
</dbReference>
<comment type="caution">
    <text evidence="5">The sequence shown here is derived from an EMBL/GenBank/DDBJ whole genome shotgun (WGS) entry which is preliminary data.</text>
</comment>
<gene>
    <name evidence="5" type="ORF">ACFQE5_19890</name>
</gene>
<evidence type="ECO:0000256" key="2">
    <source>
        <dbReference type="ARBA" id="ARBA00023015"/>
    </source>
</evidence>
<evidence type="ECO:0000256" key="1">
    <source>
        <dbReference type="ARBA" id="ARBA00011046"/>
    </source>
</evidence>
<reference evidence="6" key="1">
    <citation type="journal article" date="2019" name="Int. J. Syst. Evol. Microbiol.">
        <title>The Global Catalogue of Microorganisms (GCM) 10K type strain sequencing project: providing services to taxonomists for standard genome sequencing and annotation.</title>
        <authorList>
            <consortium name="The Broad Institute Genomics Platform"/>
            <consortium name="The Broad Institute Genome Sequencing Center for Infectious Disease"/>
            <person name="Wu L."/>
            <person name="Ma J."/>
        </authorList>
    </citation>
    <scope>NUCLEOTIDE SEQUENCE [LARGE SCALE GENOMIC DNA]</scope>
    <source>
        <strain evidence="6">CCM 8391</strain>
    </source>
</reference>
<dbReference type="SUPFAM" id="SSF46785">
    <property type="entry name" value="Winged helix' DNA-binding domain"/>
    <property type="match status" value="1"/>
</dbReference>
<dbReference type="Gene3D" id="6.10.140.850">
    <property type="match status" value="1"/>
</dbReference>
<keyword evidence="6" id="KW-1185">Reference proteome</keyword>
<proteinExistence type="inferred from homology"/>
<evidence type="ECO:0000256" key="3">
    <source>
        <dbReference type="ARBA" id="ARBA00023125"/>
    </source>
</evidence>
<evidence type="ECO:0000313" key="6">
    <source>
        <dbReference type="Proteomes" id="UP001596302"/>
    </source>
</evidence>
<dbReference type="Proteomes" id="UP001596302">
    <property type="component" value="Unassembled WGS sequence"/>
</dbReference>
<keyword evidence="3" id="KW-0238">DNA-binding</keyword>
<protein>
    <submittedName>
        <fullName evidence="5">BlaI/MecI/CopY family transcriptional regulator</fullName>
    </submittedName>
</protein>